<comment type="caution">
    <text evidence="6">The sequence shown here is derived from an EMBL/GenBank/DDBJ whole genome shotgun (WGS) entry which is preliminary data.</text>
</comment>
<reference evidence="6 7" key="1">
    <citation type="submission" date="2018-03" db="EMBL/GenBank/DDBJ databases">
        <title>Genomic Encyclopedia of Archaeal and Bacterial Type Strains, Phase II (KMG-II): from individual species to whole genera.</title>
        <authorList>
            <person name="Goeker M."/>
        </authorList>
    </citation>
    <scope>NUCLEOTIDE SEQUENCE [LARGE SCALE GENOMIC DNA]</scope>
    <source>
        <strain evidence="6 7">DSM 24859</strain>
    </source>
</reference>
<dbReference type="EMBL" id="PYAW01000007">
    <property type="protein sequence ID" value="PSL43819.1"/>
    <property type="molecule type" value="Genomic_DNA"/>
</dbReference>
<feature type="domain" description="HTH tetR-type" evidence="5">
    <location>
        <begin position="1"/>
        <end position="52"/>
    </location>
</feature>
<keyword evidence="1" id="KW-0805">Transcription regulation</keyword>
<dbReference type="SUPFAM" id="SSF46689">
    <property type="entry name" value="Homeodomain-like"/>
    <property type="match status" value="1"/>
</dbReference>
<dbReference type="Proteomes" id="UP000240971">
    <property type="component" value="Unassembled WGS sequence"/>
</dbReference>
<dbReference type="PANTHER" id="PTHR47506">
    <property type="entry name" value="TRANSCRIPTIONAL REGULATORY PROTEIN"/>
    <property type="match status" value="1"/>
</dbReference>
<keyword evidence="2 4" id="KW-0238">DNA-binding</keyword>
<keyword evidence="7" id="KW-1185">Reference proteome</keyword>
<dbReference type="InterPro" id="IPR001647">
    <property type="entry name" value="HTH_TetR"/>
</dbReference>
<dbReference type="InterPro" id="IPR036271">
    <property type="entry name" value="Tet_transcr_reg_TetR-rel_C_sf"/>
</dbReference>
<accession>A0A2P8HC49</accession>
<dbReference type="GO" id="GO:0003677">
    <property type="term" value="F:DNA binding"/>
    <property type="evidence" value="ECO:0007669"/>
    <property type="project" value="UniProtKB-UniRule"/>
</dbReference>
<evidence type="ECO:0000313" key="7">
    <source>
        <dbReference type="Proteomes" id="UP000240971"/>
    </source>
</evidence>
<protein>
    <submittedName>
        <fullName evidence="6">TetR family transcriptional regulator</fullName>
    </submittedName>
</protein>
<dbReference type="AlphaFoldDB" id="A0A2P8HC49"/>
<evidence type="ECO:0000256" key="4">
    <source>
        <dbReference type="PROSITE-ProRule" id="PRU00335"/>
    </source>
</evidence>
<proteinExistence type="predicted"/>
<dbReference type="Pfam" id="PF00440">
    <property type="entry name" value="TetR_N"/>
    <property type="match status" value="1"/>
</dbReference>
<gene>
    <name evidence="6" type="ORF">CLV51_107130</name>
</gene>
<dbReference type="PROSITE" id="PS50977">
    <property type="entry name" value="HTH_TETR_2"/>
    <property type="match status" value="1"/>
</dbReference>
<sequence>MADRLVRTKGFNAFSYKDIAAPLDVKNAAIHYHFPAKSDLGIGVIDNEITKFAASTAKWKKLPEDEQLVKLFDVFRKHNHAGNICLMGSLATDYETLSPEMQQRVHQMGSSILQWLTNCLEQGRKNKRIHFKGTAEARALMIMSNLQSSLLLSRVLGPAAFKKIAAQLLADLC</sequence>
<evidence type="ECO:0000256" key="3">
    <source>
        <dbReference type="ARBA" id="ARBA00023163"/>
    </source>
</evidence>
<feature type="DNA-binding region" description="H-T-H motif" evidence="4">
    <location>
        <begin position="15"/>
        <end position="34"/>
    </location>
</feature>
<dbReference type="Gene3D" id="1.10.357.10">
    <property type="entry name" value="Tetracycline Repressor, domain 2"/>
    <property type="match status" value="1"/>
</dbReference>
<evidence type="ECO:0000256" key="2">
    <source>
        <dbReference type="ARBA" id="ARBA00023125"/>
    </source>
</evidence>
<evidence type="ECO:0000259" key="5">
    <source>
        <dbReference type="PROSITE" id="PS50977"/>
    </source>
</evidence>
<evidence type="ECO:0000313" key="6">
    <source>
        <dbReference type="EMBL" id="PSL43819.1"/>
    </source>
</evidence>
<organism evidence="6 7">
    <name type="scientific">Chitinophaga niastensis</name>
    <dbReference type="NCBI Taxonomy" id="536980"/>
    <lineage>
        <taxon>Bacteria</taxon>
        <taxon>Pseudomonadati</taxon>
        <taxon>Bacteroidota</taxon>
        <taxon>Chitinophagia</taxon>
        <taxon>Chitinophagales</taxon>
        <taxon>Chitinophagaceae</taxon>
        <taxon>Chitinophaga</taxon>
    </lineage>
</organism>
<dbReference type="InterPro" id="IPR009057">
    <property type="entry name" value="Homeodomain-like_sf"/>
</dbReference>
<dbReference type="SUPFAM" id="SSF48498">
    <property type="entry name" value="Tetracyclin repressor-like, C-terminal domain"/>
    <property type="match status" value="1"/>
</dbReference>
<keyword evidence="3" id="KW-0804">Transcription</keyword>
<evidence type="ECO:0000256" key="1">
    <source>
        <dbReference type="ARBA" id="ARBA00023015"/>
    </source>
</evidence>
<dbReference type="PANTHER" id="PTHR47506:SF1">
    <property type="entry name" value="HTH-TYPE TRANSCRIPTIONAL REGULATOR YJDC"/>
    <property type="match status" value="1"/>
</dbReference>
<name>A0A2P8HC49_CHINA</name>